<evidence type="ECO:0000256" key="1">
    <source>
        <dbReference type="SAM" id="Coils"/>
    </source>
</evidence>
<gene>
    <name evidence="2" type="ORF">RTSSTS7063_00771</name>
</gene>
<reference evidence="2 3" key="1">
    <citation type="submission" date="2019-07" db="EMBL/GenBank/DDBJ databases">
        <authorList>
            <person name="Hibberd C M."/>
            <person name="Gehrig L. J."/>
            <person name="Chang H.-W."/>
            <person name="Venkatesh S."/>
        </authorList>
    </citation>
    <scope>NUCLEOTIDE SEQUENCE [LARGE SCALE GENOMIC DNA]</scope>
    <source>
        <strain evidence="2">Ruminococcus_torques_SSTS_Bg7063</strain>
    </source>
</reference>
<dbReference type="Proteomes" id="UP000363661">
    <property type="component" value="Unassembled WGS sequence"/>
</dbReference>
<dbReference type="AlphaFoldDB" id="A0A564T022"/>
<name>A0A564T022_9FIRM</name>
<accession>A0A564T022</accession>
<dbReference type="RefSeq" id="WP_144366607.1">
    <property type="nucleotide sequence ID" value="NZ_CABHNA010000038.1"/>
</dbReference>
<keyword evidence="1" id="KW-0175">Coiled coil</keyword>
<dbReference type="EMBL" id="CABHNA010000038">
    <property type="protein sequence ID" value="VUX00399.1"/>
    <property type="molecule type" value="Genomic_DNA"/>
</dbReference>
<sequence length="63" mass="7319">MGLGDIFKIKQFKTQIAELEQKNQILARNNQDLQHATTALREKLSEIGGFDYYNLVDGEMIRY</sequence>
<protein>
    <recommendedName>
        <fullName evidence="4">Septum formation initiator</fullName>
    </recommendedName>
</protein>
<feature type="coiled-coil region" evidence="1">
    <location>
        <begin position="9"/>
        <end position="36"/>
    </location>
</feature>
<keyword evidence="3" id="KW-1185">Reference proteome</keyword>
<evidence type="ECO:0000313" key="2">
    <source>
        <dbReference type="EMBL" id="VUX00399.1"/>
    </source>
</evidence>
<proteinExistence type="predicted"/>
<evidence type="ECO:0008006" key="4">
    <source>
        <dbReference type="Google" id="ProtNLM"/>
    </source>
</evidence>
<evidence type="ECO:0000313" key="3">
    <source>
        <dbReference type="Proteomes" id="UP000363661"/>
    </source>
</evidence>
<organism evidence="2 3">
    <name type="scientific">[Ruminococcus] torques</name>
    <dbReference type="NCBI Taxonomy" id="33039"/>
    <lineage>
        <taxon>Bacteria</taxon>
        <taxon>Bacillati</taxon>
        <taxon>Bacillota</taxon>
        <taxon>Clostridia</taxon>
        <taxon>Lachnospirales</taxon>
        <taxon>Lachnospiraceae</taxon>
        <taxon>Mediterraneibacter</taxon>
    </lineage>
</organism>